<dbReference type="SUPFAM" id="SSF56219">
    <property type="entry name" value="DNase I-like"/>
    <property type="match status" value="1"/>
</dbReference>
<dbReference type="AlphaFoldDB" id="A0A8H4KA35"/>
<dbReference type="PANTHER" id="PTHR19446">
    <property type="entry name" value="REVERSE TRANSCRIPTASES"/>
    <property type="match status" value="1"/>
</dbReference>
<sequence>MDTTNQDNTMIEDLEYMNIEEEYSDFDNDHIGGGDIGHYETLLKHVIIWNVNLKGAPMRIRHLENALRLAPKDARPLILAIEDPPNRLAFRDIPGYNIFYSSDHPITEEQYPTWGNGASVNGTQAATNTANGADLLHGPPVAADEPLMHRVCFYVHKSIPTTSWRAMIDPGVNKGLVATLELLTANGILTIHNIYNRNNTLELPALFGRVDESHGDVILLGDFNLHHRTWSGHSRNETAKSRLLNEYISSGNMKLLTTPGTVTFPNSQDETTRSSTIDLAFANNEIVPDVMYYRVHPATGFLSDHRIIETRINRIIETRINRNIESRIRTRPCLDNVNQRRFMNELVRHLPPKDHPLSTRQEIVSYFSKLIQALRETIRLIAPRIQKDKRELWRIFTEAEAPSMRKTFHLASLGAKICRPLESCQLPTMNHEGESANTDEDKINMFKKVIFRANNGPKSCKAPVQANFNNCREELQIRQDLTDGELEELIKGLPRWKSTGPDQIPYEAIQLGGGPLRIHLLRVFQVCLSTSYHPDNFKDTILIMVRKPGRSADLPTSWRPLALLSCLGKVLEKIVASRMQDALKAHPELLPARQFGWRTTSEALQFMLDKIYSAWAMGKQALLQTLADKGFPSWIVEMIRSFLSDRTASFHLPGIVSEPFDINTGVPQGSPLSPILFLFFAAPLLERAKTYTKHIVEVDGKKAKVDLFAFAFVDDIYLMAISDSYAANCKGLEMLHESVMVTARELDLRFGAEKYKVMHFKKQQSKKGHNDITPDIHGFTKKPEDRMKILGVIVSCDLTWGLHISELIQKVRQRMGYLGFISGATWGPNLKKMRLFFITKIRPVFTYACGAWFIRKEGGDSRISYQINNKQMKRLEDVYTFCLRKISGAFYRTAAQVLEKEMFIENIWTVLYSQATLQRAKSYFAVDQRWRPQKTVDFCKSGVRNPYDDLNLDALTCINNLYESILNQDASGREAGMKAMGDPKGRHRRLRNYIKIRATRSSWVRWEDYILQRRVNRAITSDADNSLKLPAALMETWGSKSLGYYKNDMSRAQTTILLHCRTEVIGLKAHLSKIGVKEARSGRCACKKFRETPFHLFVQCDRLNSARKKLADEVDARFGGISYEDLLTKHSQVATQWALKYFDIEQFDSVRSKHNQFELIPGIISLRRGQLEDEESEPTHSGGPSQRSSTRDRNMRNRGRHHPYAPRNPRHNSAGQRKWRR</sequence>
<protein>
    <recommendedName>
        <fullName evidence="4">Reverse transcriptase domain-containing protein</fullName>
    </recommendedName>
</protein>
<dbReference type="OrthoDB" id="4842715at2759"/>
<proteinExistence type="predicted"/>
<evidence type="ECO:0000313" key="5">
    <source>
        <dbReference type="EMBL" id="KAF4445688.1"/>
    </source>
</evidence>
<reference evidence="5" key="1">
    <citation type="submission" date="2020-01" db="EMBL/GenBank/DDBJ databases">
        <title>Identification and distribution of gene clusters putatively required for synthesis of sphingolipid metabolism inhibitors in phylogenetically diverse species of the filamentous fungus Fusarium.</title>
        <authorList>
            <person name="Kim H.-S."/>
            <person name="Busman M."/>
            <person name="Brown D.W."/>
            <person name="Divon H."/>
            <person name="Uhlig S."/>
            <person name="Proctor R.H."/>
        </authorList>
    </citation>
    <scope>NUCLEOTIDE SEQUENCE</scope>
    <source>
        <strain evidence="5">NRRL 53441</strain>
    </source>
</reference>
<dbReference type="InterPro" id="IPR036691">
    <property type="entry name" value="Endo/exonu/phosph_ase_sf"/>
</dbReference>
<evidence type="ECO:0000259" key="4">
    <source>
        <dbReference type="PROSITE" id="PS50878"/>
    </source>
</evidence>
<comment type="subcellular location">
    <subcellularLocation>
        <location evidence="1">Mitochondrion</location>
    </subcellularLocation>
</comment>
<dbReference type="InterPro" id="IPR000477">
    <property type="entry name" value="RT_dom"/>
</dbReference>
<feature type="region of interest" description="Disordered" evidence="3">
    <location>
        <begin position="1170"/>
        <end position="1221"/>
    </location>
</feature>
<feature type="domain" description="Reverse transcriptase" evidence="4">
    <location>
        <begin position="526"/>
        <end position="794"/>
    </location>
</feature>
<dbReference type="Pfam" id="PF00078">
    <property type="entry name" value="RVT_1"/>
    <property type="match status" value="1"/>
</dbReference>
<accession>A0A8H4KA35</accession>
<dbReference type="CDD" id="cd01650">
    <property type="entry name" value="RT_nLTR_like"/>
    <property type="match status" value="1"/>
</dbReference>
<organism evidence="5 6">
    <name type="scientific">Fusarium austroafricanum</name>
    <dbReference type="NCBI Taxonomy" id="2364996"/>
    <lineage>
        <taxon>Eukaryota</taxon>
        <taxon>Fungi</taxon>
        <taxon>Dikarya</taxon>
        <taxon>Ascomycota</taxon>
        <taxon>Pezizomycotina</taxon>
        <taxon>Sordariomycetes</taxon>
        <taxon>Hypocreomycetidae</taxon>
        <taxon>Hypocreales</taxon>
        <taxon>Nectriaceae</taxon>
        <taxon>Fusarium</taxon>
        <taxon>Fusarium concolor species complex</taxon>
    </lineage>
</organism>
<feature type="compositionally biased region" description="Basic residues" evidence="3">
    <location>
        <begin position="1196"/>
        <end position="1210"/>
    </location>
</feature>
<dbReference type="PROSITE" id="PS50878">
    <property type="entry name" value="RT_POL"/>
    <property type="match status" value="1"/>
</dbReference>
<evidence type="ECO:0000313" key="6">
    <source>
        <dbReference type="Proteomes" id="UP000605986"/>
    </source>
</evidence>
<dbReference type="Gene3D" id="3.60.10.10">
    <property type="entry name" value="Endonuclease/exonuclease/phosphatase"/>
    <property type="match status" value="1"/>
</dbReference>
<evidence type="ECO:0000256" key="2">
    <source>
        <dbReference type="ARBA" id="ARBA00023128"/>
    </source>
</evidence>
<comment type="caution">
    <text evidence="5">The sequence shown here is derived from an EMBL/GenBank/DDBJ whole genome shotgun (WGS) entry which is preliminary data.</text>
</comment>
<keyword evidence="2" id="KW-0496">Mitochondrion</keyword>
<evidence type="ECO:0000256" key="3">
    <source>
        <dbReference type="SAM" id="MobiDB-lite"/>
    </source>
</evidence>
<dbReference type="InterPro" id="IPR005135">
    <property type="entry name" value="Endo/exonuclease/phosphatase"/>
</dbReference>
<dbReference type="Proteomes" id="UP000605986">
    <property type="component" value="Unassembled WGS sequence"/>
</dbReference>
<name>A0A8H4KA35_9HYPO</name>
<dbReference type="SUPFAM" id="SSF56672">
    <property type="entry name" value="DNA/RNA polymerases"/>
    <property type="match status" value="1"/>
</dbReference>
<keyword evidence="6" id="KW-1185">Reference proteome</keyword>
<dbReference type="InterPro" id="IPR043502">
    <property type="entry name" value="DNA/RNA_pol_sf"/>
</dbReference>
<dbReference type="GO" id="GO:0005739">
    <property type="term" value="C:mitochondrion"/>
    <property type="evidence" value="ECO:0007669"/>
    <property type="project" value="UniProtKB-SubCell"/>
</dbReference>
<dbReference type="EMBL" id="JAADJG010000504">
    <property type="protein sequence ID" value="KAF4445688.1"/>
    <property type="molecule type" value="Genomic_DNA"/>
</dbReference>
<dbReference type="Pfam" id="PF14529">
    <property type="entry name" value="Exo_endo_phos_2"/>
    <property type="match status" value="1"/>
</dbReference>
<dbReference type="GO" id="GO:0003824">
    <property type="term" value="F:catalytic activity"/>
    <property type="evidence" value="ECO:0007669"/>
    <property type="project" value="InterPro"/>
</dbReference>
<gene>
    <name evidence="5" type="ORF">F53441_10594</name>
</gene>
<evidence type="ECO:0000256" key="1">
    <source>
        <dbReference type="ARBA" id="ARBA00004173"/>
    </source>
</evidence>